<dbReference type="SUPFAM" id="SSF56436">
    <property type="entry name" value="C-type lectin-like"/>
    <property type="match status" value="1"/>
</dbReference>
<dbReference type="Gene3D" id="3.10.100.10">
    <property type="entry name" value="Mannose-Binding Protein A, subunit A"/>
    <property type="match status" value="1"/>
</dbReference>
<dbReference type="InterPro" id="IPR016187">
    <property type="entry name" value="CTDL_fold"/>
</dbReference>
<dbReference type="Pfam" id="PF00059">
    <property type="entry name" value="Lectin_C"/>
    <property type="match status" value="1"/>
</dbReference>
<dbReference type="PANTHER" id="PTHR22803">
    <property type="entry name" value="MANNOSE, PHOSPHOLIPASE, LECTIN RECEPTOR RELATED"/>
    <property type="match status" value="1"/>
</dbReference>
<dbReference type="InterPro" id="IPR033989">
    <property type="entry name" value="CD209-like_CTLD"/>
</dbReference>
<dbReference type="GO" id="GO:0009897">
    <property type="term" value="C:external side of plasma membrane"/>
    <property type="evidence" value="ECO:0000318"/>
    <property type="project" value="GO_Central"/>
</dbReference>
<dbReference type="eggNOG" id="KOG4297">
    <property type="taxonomic scope" value="Eukaryota"/>
</dbReference>
<dbReference type="PROSITE" id="PS50041">
    <property type="entry name" value="C_TYPE_LECTIN_2"/>
    <property type="match status" value="1"/>
</dbReference>
<dbReference type="CDD" id="cd03590">
    <property type="entry name" value="CLECT_DC-SIGN_like"/>
    <property type="match status" value="1"/>
</dbReference>
<dbReference type="GO" id="GO:0038187">
    <property type="term" value="F:pattern recognition receptor activity"/>
    <property type="evidence" value="ECO:0000318"/>
    <property type="project" value="GO_Central"/>
</dbReference>
<keyword evidence="1" id="KW-0430">Lectin</keyword>
<evidence type="ECO:0000313" key="5">
    <source>
        <dbReference type="Ensembl" id="ENSLOCP00000009126.1"/>
    </source>
</evidence>
<dbReference type="SMART" id="SM00034">
    <property type="entry name" value="CLECT"/>
    <property type="match status" value="1"/>
</dbReference>
<keyword evidence="3" id="KW-0472">Membrane</keyword>
<dbReference type="GO" id="GO:0030246">
    <property type="term" value="F:carbohydrate binding"/>
    <property type="evidence" value="ECO:0000318"/>
    <property type="project" value="GO_Central"/>
</dbReference>
<dbReference type="InParanoid" id="W5ML67"/>
<keyword evidence="2" id="KW-1015">Disulfide bond</keyword>
<dbReference type="Ensembl" id="ENSLOCT00000009137.1">
    <property type="protein sequence ID" value="ENSLOCP00000009126.1"/>
    <property type="gene ID" value="ENSLOCG00000007523.1"/>
</dbReference>
<reference evidence="6" key="1">
    <citation type="submission" date="2011-12" db="EMBL/GenBank/DDBJ databases">
        <title>The Draft Genome of Lepisosteus oculatus.</title>
        <authorList>
            <consortium name="The Broad Institute Genome Assembly &amp; Analysis Group"/>
            <consortium name="Computational R&amp;D Group"/>
            <consortium name="and Sequencing Platform"/>
            <person name="Di Palma F."/>
            <person name="Alfoldi J."/>
            <person name="Johnson J."/>
            <person name="Berlin A."/>
            <person name="Gnerre S."/>
            <person name="Jaffe D."/>
            <person name="MacCallum I."/>
            <person name="Young S."/>
            <person name="Walker B.J."/>
            <person name="Lander E.S."/>
            <person name="Lindblad-Toh K."/>
        </authorList>
    </citation>
    <scope>NUCLEOTIDE SEQUENCE [LARGE SCALE GENOMIC DNA]</scope>
</reference>
<feature type="domain" description="C-type lectin" evidence="4">
    <location>
        <begin position="65"/>
        <end position="179"/>
    </location>
</feature>
<keyword evidence="3" id="KW-0812">Transmembrane</keyword>
<name>W5ML67_LEPOC</name>
<sequence>MKAESSPPPYRLAAVCLGLLCAALLIAIIALSVYHNACISSPQMAHPLTVPEFICKACPSNWINMNSTCYYFSSDAMNWNESFFYCRFLGANLVIINSDEKQKFVFEHSKETYWIGLNDAAKEDTFMWVDGTKLTKGYWNKRQPDNHEDEDCVTINPVASFQMAWNDLKCSIKERFICEAKALDLSADSLS</sequence>
<feature type="transmembrane region" description="Helical" evidence="3">
    <location>
        <begin position="12"/>
        <end position="34"/>
    </location>
</feature>
<dbReference type="InterPro" id="IPR018378">
    <property type="entry name" value="C-type_lectin_CS"/>
</dbReference>
<dbReference type="InterPro" id="IPR016186">
    <property type="entry name" value="C-type_lectin-like/link_sf"/>
</dbReference>
<dbReference type="OMA" id="WICKEPA"/>
<keyword evidence="6" id="KW-1185">Reference proteome</keyword>
<evidence type="ECO:0000256" key="1">
    <source>
        <dbReference type="ARBA" id="ARBA00022734"/>
    </source>
</evidence>
<dbReference type="AlphaFoldDB" id="W5ML67"/>
<dbReference type="Proteomes" id="UP000018468">
    <property type="component" value="Linkage group LG26"/>
</dbReference>
<dbReference type="PROSITE" id="PS00615">
    <property type="entry name" value="C_TYPE_LECTIN_1"/>
    <property type="match status" value="1"/>
</dbReference>
<reference evidence="5" key="2">
    <citation type="submission" date="2025-08" db="UniProtKB">
        <authorList>
            <consortium name="Ensembl"/>
        </authorList>
    </citation>
    <scope>IDENTIFICATION</scope>
</reference>
<dbReference type="GeneTree" id="ENSGT01030000234575"/>
<evidence type="ECO:0000256" key="2">
    <source>
        <dbReference type="ARBA" id="ARBA00023157"/>
    </source>
</evidence>
<evidence type="ECO:0000256" key="3">
    <source>
        <dbReference type="SAM" id="Phobius"/>
    </source>
</evidence>
<dbReference type="EMBL" id="AHAT01034773">
    <property type="status" value="NOT_ANNOTATED_CDS"/>
    <property type="molecule type" value="Genomic_DNA"/>
</dbReference>
<dbReference type="GO" id="GO:0006955">
    <property type="term" value="P:immune response"/>
    <property type="evidence" value="ECO:0000318"/>
    <property type="project" value="GO_Central"/>
</dbReference>
<evidence type="ECO:0000313" key="6">
    <source>
        <dbReference type="Proteomes" id="UP000018468"/>
    </source>
</evidence>
<dbReference type="HOGENOM" id="CLU_049894_7_0_1"/>
<keyword evidence="3" id="KW-1133">Transmembrane helix</keyword>
<dbReference type="InterPro" id="IPR001304">
    <property type="entry name" value="C-type_lectin-like"/>
</dbReference>
<dbReference type="Bgee" id="ENSLOCG00000007523">
    <property type="expression patterns" value="Expressed in bone element and 10 other cell types or tissues"/>
</dbReference>
<dbReference type="InterPro" id="IPR050111">
    <property type="entry name" value="C-type_lectin/snaclec_domain"/>
</dbReference>
<protein>
    <recommendedName>
        <fullName evidence="4">C-type lectin domain-containing protein</fullName>
    </recommendedName>
</protein>
<dbReference type="STRING" id="7918.ENSLOCP00000009126"/>
<evidence type="ECO:0000259" key="4">
    <source>
        <dbReference type="PROSITE" id="PS50041"/>
    </source>
</evidence>
<organism evidence="5 6">
    <name type="scientific">Lepisosteus oculatus</name>
    <name type="common">Spotted gar</name>
    <dbReference type="NCBI Taxonomy" id="7918"/>
    <lineage>
        <taxon>Eukaryota</taxon>
        <taxon>Metazoa</taxon>
        <taxon>Chordata</taxon>
        <taxon>Craniata</taxon>
        <taxon>Vertebrata</taxon>
        <taxon>Euteleostomi</taxon>
        <taxon>Actinopterygii</taxon>
        <taxon>Neopterygii</taxon>
        <taxon>Holostei</taxon>
        <taxon>Semionotiformes</taxon>
        <taxon>Lepisosteidae</taxon>
        <taxon>Lepisosteus</taxon>
    </lineage>
</organism>
<proteinExistence type="predicted"/>
<reference evidence="5" key="3">
    <citation type="submission" date="2025-09" db="UniProtKB">
        <authorList>
            <consortium name="Ensembl"/>
        </authorList>
    </citation>
    <scope>IDENTIFICATION</scope>
</reference>
<accession>W5ML67</accession>